<evidence type="ECO:0000313" key="2">
    <source>
        <dbReference type="EMBL" id="KAK4508236.1"/>
    </source>
</evidence>
<evidence type="ECO:0000313" key="3">
    <source>
        <dbReference type="Proteomes" id="UP001305779"/>
    </source>
</evidence>
<dbReference type="Proteomes" id="UP001305779">
    <property type="component" value="Unassembled WGS sequence"/>
</dbReference>
<sequence length="1017" mass="111409">MLLGLHCLDAVGSDHYSPAAPTPPSFLPQDDTYGFTLGPEASPATLASVPRSQQSNLETPPDHQSGHKRTKQHQQFIIRGRQTSFLPQAFEIRVTQDAFHSVVTGCACFSRDDSRAECPGGAREKSSHAYYHVRTGDEDDRRLRLRAAAETAIAEDSCIVSDQCTRWSVTTQQRAAPTKRAPGTIFVHSGHGRQDKNWEMVSNYDGSQSPIEAAMGGRPKEGTKRKSIVNVRERIKAIEERGTAPIKPGLPLRSTKSQVITRQTDGPDPDEESPTNDQGSGSRHVVPLVFPLHVRKFHRRRSNGSPLRPETPLYRSDPGQDTDIQSPLPQRTIPIVRAPSEASMASQGVPPLALTPSLSPMPAHLQCAGTGQPASQQMTKAAVEHLLSPNPKHRKAGHHHQPKALTNPFAHFHGTRTACVRHGRKSGLGKPKPRKHHATKDMLERSKSGAYIPVGYNALKQVEATSPWAFANSTTRCTELTCLTIEANKDDEDACPDCVAELGIKRREMEKAVSDWSDTAFPELKSLPSPTIAPKPQLLVPGEPFPAFSPSLLAVDDRATRQESWKSTTVEPGDSEREASLLSVSSASMHSARSATLDANGLEHTVAQNDKRSRAVRFNSYSQEIEYDADPGLLIVSRDLGEELDAVILERGGTVEKVITNNRDRNRTPEIIAKIARELAQIASTLSSGRFGNREPSDEDEPAGRTAVVDRNSDAGGSRTSRDSSIPELLSLINEAANDLQPGLIRKPTWERVPGGQHTWLDQTSANDFAAEFQASFTPFDQPETVEEAKEVPIISASDRIVARQRLDHDYRILQDHALANTQHDHDLSFLKTHCRSLQSSTPLTTSTCYASRPSSSPTQELGSPEIPIRVEAGEAVLPSHVLRSRDFLDVPSGRISPRPLGSPLLPKGSPCIFTTSTAPSLTASVANSAQPSPLEEVSCPAGKEEMRSPGEKEEMRSPAEKERFWGSPSEVKANSQAIRHVMRMERMSAVQEAAALERMVRRQRMVEGEARRALEK</sequence>
<evidence type="ECO:0000256" key="1">
    <source>
        <dbReference type="SAM" id="MobiDB-lite"/>
    </source>
</evidence>
<feature type="region of interest" description="Disordered" evidence="1">
    <location>
        <begin position="21"/>
        <end position="74"/>
    </location>
</feature>
<feature type="region of interest" description="Disordered" evidence="1">
    <location>
        <begin position="927"/>
        <end position="973"/>
    </location>
</feature>
<feature type="compositionally biased region" description="Basic residues" evidence="1">
    <location>
        <begin position="293"/>
        <end position="302"/>
    </location>
</feature>
<reference evidence="2 3" key="1">
    <citation type="journal article" date="2023" name="G3 (Bethesda)">
        <title>A chromosome-level genome assembly of Zasmidium syzygii isolated from banana leaves.</title>
        <authorList>
            <person name="van Westerhoven A.C."/>
            <person name="Mehrabi R."/>
            <person name="Talebi R."/>
            <person name="Steentjes M.B.F."/>
            <person name="Corcolon B."/>
            <person name="Chong P.A."/>
            <person name="Kema G.H.J."/>
            <person name="Seidl M.F."/>
        </authorList>
    </citation>
    <scope>NUCLEOTIDE SEQUENCE [LARGE SCALE GENOMIC DNA]</scope>
    <source>
        <strain evidence="2 3">P124</strain>
    </source>
</reference>
<keyword evidence="3" id="KW-1185">Reference proteome</keyword>
<gene>
    <name evidence="2" type="ORF">PRZ48_001974</name>
</gene>
<accession>A0ABR0F4J7</accession>
<proteinExistence type="predicted"/>
<feature type="compositionally biased region" description="Basic and acidic residues" evidence="1">
    <location>
        <begin position="943"/>
        <end position="965"/>
    </location>
</feature>
<feature type="region of interest" description="Disordered" evidence="1">
    <location>
        <begin position="687"/>
        <end position="724"/>
    </location>
</feature>
<protein>
    <submittedName>
        <fullName evidence="2">Uncharacterized protein</fullName>
    </submittedName>
</protein>
<comment type="caution">
    <text evidence="2">The sequence shown here is derived from an EMBL/GenBank/DDBJ whole genome shotgun (WGS) entry which is preliminary data.</text>
</comment>
<organism evidence="2 3">
    <name type="scientific">Zasmidium cellare</name>
    <name type="common">Wine cellar mold</name>
    <name type="synonym">Racodium cellare</name>
    <dbReference type="NCBI Taxonomy" id="395010"/>
    <lineage>
        <taxon>Eukaryota</taxon>
        <taxon>Fungi</taxon>
        <taxon>Dikarya</taxon>
        <taxon>Ascomycota</taxon>
        <taxon>Pezizomycotina</taxon>
        <taxon>Dothideomycetes</taxon>
        <taxon>Dothideomycetidae</taxon>
        <taxon>Mycosphaerellales</taxon>
        <taxon>Mycosphaerellaceae</taxon>
        <taxon>Zasmidium</taxon>
    </lineage>
</organism>
<feature type="compositionally biased region" description="Polar residues" evidence="1">
    <location>
        <begin position="254"/>
        <end position="264"/>
    </location>
</feature>
<feature type="region of interest" description="Disordered" evidence="1">
    <location>
        <begin position="240"/>
        <end position="328"/>
    </location>
</feature>
<name>A0ABR0F4J7_ZASCE</name>
<dbReference type="EMBL" id="JAXOVC010000001">
    <property type="protein sequence ID" value="KAK4508236.1"/>
    <property type="molecule type" value="Genomic_DNA"/>
</dbReference>